<gene>
    <name evidence="2" type="ORF">J2853_001770</name>
</gene>
<organism evidence="2 3">
    <name type="scientific">Streptosporangium lutulentum</name>
    <dbReference type="NCBI Taxonomy" id="1461250"/>
    <lineage>
        <taxon>Bacteria</taxon>
        <taxon>Bacillati</taxon>
        <taxon>Actinomycetota</taxon>
        <taxon>Actinomycetes</taxon>
        <taxon>Streptosporangiales</taxon>
        <taxon>Streptosporangiaceae</taxon>
        <taxon>Streptosporangium</taxon>
    </lineage>
</organism>
<proteinExistence type="predicted"/>
<dbReference type="GO" id="GO:0008889">
    <property type="term" value="F:glycerophosphodiester phosphodiesterase activity"/>
    <property type="evidence" value="ECO:0007669"/>
    <property type="project" value="UniProtKB-EC"/>
</dbReference>
<dbReference type="SUPFAM" id="SSF51695">
    <property type="entry name" value="PLC-like phosphodiesterases"/>
    <property type="match status" value="1"/>
</dbReference>
<dbReference type="PROSITE" id="PS51704">
    <property type="entry name" value="GP_PDE"/>
    <property type="match status" value="1"/>
</dbReference>
<dbReference type="Gene3D" id="3.20.20.190">
    <property type="entry name" value="Phosphatidylinositol (PI) phosphodiesterase"/>
    <property type="match status" value="1"/>
</dbReference>
<comment type="caution">
    <text evidence="2">The sequence shown here is derived from an EMBL/GenBank/DDBJ whole genome shotgun (WGS) entry which is preliminary data.</text>
</comment>
<dbReference type="EMBL" id="JAUSQU010000001">
    <property type="protein sequence ID" value="MDP9842559.1"/>
    <property type="molecule type" value="Genomic_DNA"/>
</dbReference>
<dbReference type="InterPro" id="IPR030395">
    <property type="entry name" value="GP_PDE_dom"/>
</dbReference>
<accession>A0ABT9Q9D3</accession>
<keyword evidence="2" id="KW-0378">Hydrolase</keyword>
<dbReference type="Proteomes" id="UP001225356">
    <property type="component" value="Unassembled WGS sequence"/>
</dbReference>
<evidence type="ECO:0000259" key="1">
    <source>
        <dbReference type="PROSITE" id="PS51704"/>
    </source>
</evidence>
<dbReference type="Pfam" id="PF03009">
    <property type="entry name" value="GDPD"/>
    <property type="match status" value="1"/>
</dbReference>
<dbReference type="PANTHER" id="PTHR46211:SF1">
    <property type="entry name" value="GLYCEROPHOSPHODIESTER PHOSPHODIESTERASE, CYTOPLASMIC"/>
    <property type="match status" value="1"/>
</dbReference>
<dbReference type="EC" id="3.1.4.46" evidence="2"/>
<keyword evidence="3" id="KW-1185">Reference proteome</keyword>
<evidence type="ECO:0000313" key="3">
    <source>
        <dbReference type="Proteomes" id="UP001225356"/>
    </source>
</evidence>
<dbReference type="InterPro" id="IPR017946">
    <property type="entry name" value="PLC-like_Pdiesterase_TIM-brl"/>
</dbReference>
<name>A0ABT9Q9D3_9ACTN</name>
<reference evidence="2 3" key="1">
    <citation type="submission" date="2023-07" db="EMBL/GenBank/DDBJ databases">
        <title>Sequencing the genomes of 1000 actinobacteria strains.</title>
        <authorList>
            <person name="Klenk H.-P."/>
        </authorList>
    </citation>
    <scope>NUCLEOTIDE SEQUENCE [LARGE SCALE GENOMIC DNA]</scope>
    <source>
        <strain evidence="2 3">DSM 46740</strain>
    </source>
</reference>
<dbReference type="CDD" id="cd08556">
    <property type="entry name" value="GDPD"/>
    <property type="match status" value="1"/>
</dbReference>
<dbReference type="RefSeq" id="WP_307556455.1">
    <property type="nucleotide sequence ID" value="NZ_JAUSQU010000001.1"/>
</dbReference>
<sequence>MRRTAKISLLSVLAVGGTGEAHGVALPDPSRCSTPGIVSHRGYWVKGVENTVKALDQALDAGSEQVEFDVHFTRDHHPVLMHDALVDRTTTGTGRISGMTLAQFRRLRTTDGQRPPTLSEAFTLARGRAEEVLVELKAVPDAQDLRSLKRDYHRFDAYRWASLMSFSLPALKAVTSVPARKGLLTTTAPPLTLARKFSFAGVRYDRLTRELTREYLDHGVAVYAWTPDDPSTWERLASYGVDRVITNETSAYLAWSREACEP</sequence>
<protein>
    <submittedName>
        <fullName evidence="2">Glycerophosphoryl diester phosphodiesterase</fullName>
        <ecNumber evidence="2">3.1.4.46</ecNumber>
    </submittedName>
</protein>
<dbReference type="PANTHER" id="PTHR46211">
    <property type="entry name" value="GLYCEROPHOSPHORYL DIESTER PHOSPHODIESTERASE"/>
    <property type="match status" value="1"/>
</dbReference>
<evidence type="ECO:0000313" key="2">
    <source>
        <dbReference type="EMBL" id="MDP9842559.1"/>
    </source>
</evidence>
<feature type="domain" description="GP-PDE" evidence="1">
    <location>
        <begin position="35"/>
        <end position="256"/>
    </location>
</feature>